<evidence type="ECO:0000256" key="4">
    <source>
        <dbReference type="ARBA" id="ARBA00048461"/>
    </source>
</evidence>
<dbReference type="AlphaFoldDB" id="A0A0D7ADL1"/>
<comment type="similarity">
    <text evidence="2">Belongs to the AB hydrolase superfamily. Lipase family. Class 3 subfamily.</text>
</comment>
<dbReference type="PANTHER" id="PTHR45856:SF25">
    <property type="entry name" value="FUNGAL LIPASE-LIKE DOMAIN-CONTAINING PROTEIN"/>
    <property type="match status" value="1"/>
</dbReference>
<protein>
    <submittedName>
        <fullName evidence="7">Alpha/beta-hydrolase</fullName>
    </submittedName>
</protein>
<evidence type="ECO:0000256" key="3">
    <source>
        <dbReference type="ARBA" id="ARBA00047591"/>
    </source>
</evidence>
<dbReference type="Pfam" id="PF01764">
    <property type="entry name" value="Lipase_3"/>
    <property type="match status" value="1"/>
</dbReference>
<keyword evidence="1" id="KW-1015">Disulfide bond</keyword>
<comment type="catalytic activity">
    <reaction evidence="3">
        <text>a diacylglycerol + H2O = a monoacylglycerol + a fatty acid + H(+)</text>
        <dbReference type="Rhea" id="RHEA:32731"/>
        <dbReference type="ChEBI" id="CHEBI:15377"/>
        <dbReference type="ChEBI" id="CHEBI:15378"/>
        <dbReference type="ChEBI" id="CHEBI:17408"/>
        <dbReference type="ChEBI" id="CHEBI:18035"/>
        <dbReference type="ChEBI" id="CHEBI:28868"/>
    </reaction>
</comment>
<dbReference type="EMBL" id="KN881813">
    <property type="protein sequence ID" value="KIY48785.1"/>
    <property type="molecule type" value="Genomic_DNA"/>
</dbReference>
<keyword evidence="7" id="KW-0378">Hydrolase</keyword>
<keyword evidence="8" id="KW-1185">Reference proteome</keyword>
<sequence length="390" mass="44236">MSSSNSEDSTNSDATIAPSSSTPHRTKRKTKKVVLNHTQRKLYASERMINFRWISRMLASCCSHVLGKDDLAPQEVVDELGRIGQFSELVYTLNSSKLDMQFMFDNVEQLSQPRFPLEKYDMIRQSLLVDWFYGRTAGLPVLLAYCPATSQLVLAISGTASLQHAIYDVRTLKHRHPSRRGSVHTGFWHLYKGLRGAAKAALRSALQRHEISEVVVTGHSMGGAIAYLLTLDLLAADEDVLPPSTSLKLVAFGAPRVGDAGLAKYWRELRDTYVARRGEKSFTEYMVKAYNDGVPSLPPLFFGFRHFTRTPFYLSSDHVFCIPSCESECALFEVNIEDHAPMYPRGGHNYYNGRDFEGLNRRLARLEKSRFKSDGWIQRYETLTKKCHNH</sequence>
<organism evidence="7 8">
    <name type="scientific">Fistulina hepatica ATCC 64428</name>
    <dbReference type="NCBI Taxonomy" id="1128425"/>
    <lineage>
        <taxon>Eukaryota</taxon>
        <taxon>Fungi</taxon>
        <taxon>Dikarya</taxon>
        <taxon>Basidiomycota</taxon>
        <taxon>Agaricomycotina</taxon>
        <taxon>Agaricomycetes</taxon>
        <taxon>Agaricomycetidae</taxon>
        <taxon>Agaricales</taxon>
        <taxon>Fistulinaceae</taxon>
        <taxon>Fistulina</taxon>
    </lineage>
</organism>
<feature type="region of interest" description="Disordered" evidence="5">
    <location>
        <begin position="1"/>
        <end position="30"/>
    </location>
</feature>
<dbReference type="CDD" id="cd00519">
    <property type="entry name" value="Lipase_3"/>
    <property type="match status" value="1"/>
</dbReference>
<gene>
    <name evidence="7" type="ORF">FISHEDRAFT_42633</name>
</gene>
<accession>A0A0D7ADL1</accession>
<dbReference type="GO" id="GO:0006629">
    <property type="term" value="P:lipid metabolic process"/>
    <property type="evidence" value="ECO:0007669"/>
    <property type="project" value="InterPro"/>
</dbReference>
<feature type="domain" description="Fungal lipase-type" evidence="6">
    <location>
        <begin position="153"/>
        <end position="300"/>
    </location>
</feature>
<dbReference type="GO" id="GO:0016787">
    <property type="term" value="F:hydrolase activity"/>
    <property type="evidence" value="ECO:0007669"/>
    <property type="project" value="UniProtKB-KW"/>
</dbReference>
<dbReference type="PANTHER" id="PTHR45856">
    <property type="entry name" value="ALPHA/BETA-HYDROLASES SUPERFAMILY PROTEIN"/>
    <property type="match status" value="1"/>
</dbReference>
<evidence type="ECO:0000256" key="1">
    <source>
        <dbReference type="ARBA" id="ARBA00023157"/>
    </source>
</evidence>
<evidence type="ECO:0000313" key="7">
    <source>
        <dbReference type="EMBL" id="KIY48785.1"/>
    </source>
</evidence>
<dbReference type="InterPro" id="IPR051218">
    <property type="entry name" value="Sec_MonoDiacylglyc_Lipase"/>
</dbReference>
<evidence type="ECO:0000313" key="8">
    <source>
        <dbReference type="Proteomes" id="UP000054144"/>
    </source>
</evidence>
<feature type="compositionally biased region" description="Low complexity" evidence="5">
    <location>
        <begin position="1"/>
        <end position="13"/>
    </location>
</feature>
<dbReference type="OrthoDB" id="426718at2759"/>
<dbReference type="SUPFAM" id="SSF53474">
    <property type="entry name" value="alpha/beta-Hydrolases"/>
    <property type="match status" value="1"/>
</dbReference>
<dbReference type="Gene3D" id="3.40.50.1820">
    <property type="entry name" value="alpha/beta hydrolase"/>
    <property type="match status" value="1"/>
</dbReference>
<name>A0A0D7ADL1_9AGAR</name>
<comment type="catalytic activity">
    <reaction evidence="4">
        <text>a monoacylglycerol + H2O = glycerol + a fatty acid + H(+)</text>
        <dbReference type="Rhea" id="RHEA:15245"/>
        <dbReference type="ChEBI" id="CHEBI:15377"/>
        <dbReference type="ChEBI" id="CHEBI:15378"/>
        <dbReference type="ChEBI" id="CHEBI:17408"/>
        <dbReference type="ChEBI" id="CHEBI:17754"/>
        <dbReference type="ChEBI" id="CHEBI:28868"/>
    </reaction>
</comment>
<evidence type="ECO:0000256" key="5">
    <source>
        <dbReference type="SAM" id="MobiDB-lite"/>
    </source>
</evidence>
<evidence type="ECO:0000259" key="6">
    <source>
        <dbReference type="Pfam" id="PF01764"/>
    </source>
</evidence>
<dbReference type="InterPro" id="IPR002921">
    <property type="entry name" value="Fungal_lipase-type"/>
</dbReference>
<dbReference type="InterPro" id="IPR029058">
    <property type="entry name" value="AB_hydrolase_fold"/>
</dbReference>
<evidence type="ECO:0000256" key="2">
    <source>
        <dbReference type="ARBA" id="ARBA00043996"/>
    </source>
</evidence>
<proteinExistence type="inferred from homology"/>
<reference evidence="7 8" key="1">
    <citation type="journal article" date="2015" name="Fungal Genet. Biol.">
        <title>Evolution of novel wood decay mechanisms in Agaricales revealed by the genome sequences of Fistulina hepatica and Cylindrobasidium torrendii.</title>
        <authorList>
            <person name="Floudas D."/>
            <person name="Held B.W."/>
            <person name="Riley R."/>
            <person name="Nagy L.G."/>
            <person name="Koehler G."/>
            <person name="Ransdell A.S."/>
            <person name="Younus H."/>
            <person name="Chow J."/>
            <person name="Chiniquy J."/>
            <person name="Lipzen A."/>
            <person name="Tritt A."/>
            <person name="Sun H."/>
            <person name="Haridas S."/>
            <person name="LaButti K."/>
            <person name="Ohm R.A."/>
            <person name="Kues U."/>
            <person name="Blanchette R.A."/>
            <person name="Grigoriev I.V."/>
            <person name="Minto R.E."/>
            <person name="Hibbett D.S."/>
        </authorList>
    </citation>
    <scope>NUCLEOTIDE SEQUENCE [LARGE SCALE GENOMIC DNA]</scope>
    <source>
        <strain evidence="7 8">ATCC 64428</strain>
    </source>
</reference>
<dbReference type="Proteomes" id="UP000054144">
    <property type="component" value="Unassembled WGS sequence"/>
</dbReference>